<sequence length="114" mass="12453">MSGKYPPLEFETIYPLTTAKLLMNERKLQKKLFLSLGDYRRAKAAGSEVSSEERAGDTRHLHPSRSPRGASPTISEMDVVMPGLLCSEFLSERAGVRGAECGNGKNVSLVNAQN</sequence>
<name>A0AAV4T6Z9_9ARAC</name>
<accession>A0AAV4T6Z9</accession>
<evidence type="ECO:0000313" key="2">
    <source>
        <dbReference type="EMBL" id="GIY41197.1"/>
    </source>
</evidence>
<keyword evidence="3" id="KW-1185">Reference proteome</keyword>
<dbReference type="EMBL" id="BPLQ01009039">
    <property type="protein sequence ID" value="GIY41197.1"/>
    <property type="molecule type" value="Genomic_DNA"/>
</dbReference>
<feature type="region of interest" description="Disordered" evidence="1">
    <location>
        <begin position="44"/>
        <end position="75"/>
    </location>
</feature>
<organism evidence="2 3">
    <name type="scientific">Caerostris darwini</name>
    <dbReference type="NCBI Taxonomy" id="1538125"/>
    <lineage>
        <taxon>Eukaryota</taxon>
        <taxon>Metazoa</taxon>
        <taxon>Ecdysozoa</taxon>
        <taxon>Arthropoda</taxon>
        <taxon>Chelicerata</taxon>
        <taxon>Arachnida</taxon>
        <taxon>Araneae</taxon>
        <taxon>Araneomorphae</taxon>
        <taxon>Entelegynae</taxon>
        <taxon>Araneoidea</taxon>
        <taxon>Araneidae</taxon>
        <taxon>Caerostris</taxon>
    </lineage>
</organism>
<evidence type="ECO:0000256" key="1">
    <source>
        <dbReference type="SAM" id="MobiDB-lite"/>
    </source>
</evidence>
<protein>
    <submittedName>
        <fullName evidence="2">Uncharacterized protein</fullName>
    </submittedName>
</protein>
<feature type="compositionally biased region" description="Basic and acidic residues" evidence="1">
    <location>
        <begin position="51"/>
        <end position="60"/>
    </location>
</feature>
<proteinExistence type="predicted"/>
<dbReference type="Proteomes" id="UP001054837">
    <property type="component" value="Unassembled WGS sequence"/>
</dbReference>
<reference evidence="2 3" key="1">
    <citation type="submission" date="2021-06" db="EMBL/GenBank/DDBJ databases">
        <title>Caerostris darwini draft genome.</title>
        <authorList>
            <person name="Kono N."/>
            <person name="Arakawa K."/>
        </authorList>
    </citation>
    <scope>NUCLEOTIDE SEQUENCE [LARGE SCALE GENOMIC DNA]</scope>
</reference>
<gene>
    <name evidence="2" type="ORF">CDAR_573931</name>
</gene>
<comment type="caution">
    <text evidence="2">The sequence shown here is derived from an EMBL/GenBank/DDBJ whole genome shotgun (WGS) entry which is preliminary data.</text>
</comment>
<evidence type="ECO:0000313" key="3">
    <source>
        <dbReference type="Proteomes" id="UP001054837"/>
    </source>
</evidence>
<dbReference type="AlphaFoldDB" id="A0AAV4T6Z9"/>